<organism evidence="5 6">
    <name type="scientific">Cyprinus carpio</name>
    <name type="common">Common carp</name>
    <dbReference type="NCBI Taxonomy" id="7962"/>
    <lineage>
        <taxon>Eukaryota</taxon>
        <taxon>Metazoa</taxon>
        <taxon>Chordata</taxon>
        <taxon>Craniata</taxon>
        <taxon>Vertebrata</taxon>
        <taxon>Euteleostomi</taxon>
        <taxon>Actinopterygii</taxon>
        <taxon>Neopterygii</taxon>
        <taxon>Teleostei</taxon>
        <taxon>Ostariophysi</taxon>
        <taxon>Cypriniformes</taxon>
        <taxon>Cyprinidae</taxon>
        <taxon>Cyprininae</taxon>
        <taxon>Cyprinus</taxon>
    </lineage>
</organism>
<proteinExistence type="predicted"/>
<dbReference type="Ensembl" id="ENSCCRT00015020833.1">
    <property type="protein sequence ID" value="ENSCCRP00015020100.1"/>
    <property type="gene ID" value="ENSCCRG00015008731.1"/>
</dbReference>
<dbReference type="GO" id="GO:0008017">
    <property type="term" value="F:microtubule binding"/>
    <property type="evidence" value="ECO:0007669"/>
    <property type="project" value="TreeGrafter"/>
</dbReference>
<dbReference type="PANTHER" id="PTHR18947:SF35">
    <property type="entry name" value="COILED-COIL DOMAIN-CONTAINING PROTEIN 88B"/>
    <property type="match status" value="1"/>
</dbReference>
<evidence type="ECO:0000256" key="3">
    <source>
        <dbReference type="ARBA" id="ARBA00023054"/>
    </source>
</evidence>
<dbReference type="GO" id="GO:0030705">
    <property type="term" value="P:cytoskeleton-dependent intracellular transport"/>
    <property type="evidence" value="ECO:0007669"/>
    <property type="project" value="InterPro"/>
</dbReference>
<keyword evidence="3" id="KW-0175">Coiled coil</keyword>
<dbReference type="GO" id="GO:0031122">
    <property type="term" value="P:cytoplasmic microtubule organization"/>
    <property type="evidence" value="ECO:0007669"/>
    <property type="project" value="TreeGrafter"/>
</dbReference>
<dbReference type="GO" id="GO:0005813">
    <property type="term" value="C:centrosome"/>
    <property type="evidence" value="ECO:0007669"/>
    <property type="project" value="TreeGrafter"/>
</dbReference>
<sequence>MKMDENVTEMLEEFMGSALVTWVHLFEGIVDEEDNGSLSQGYMEVNYNSHNAVRRYLKLTNGVYLNEVMRIIDPNPKVEQIYHNVGDDKILRVQNFSILNRHLRSYYQENLQQLVLMPLPNVAVLGRDPLTEGAVAELRRLLLLLLGCAVQVTKHCKHF</sequence>
<accession>A0A8C1TF16</accession>
<comment type="subcellular location">
    <subcellularLocation>
        <location evidence="1">Cytoplasm</location>
    </subcellularLocation>
</comment>
<evidence type="ECO:0000259" key="4">
    <source>
        <dbReference type="Pfam" id="PF19047"/>
    </source>
</evidence>
<keyword evidence="2" id="KW-0963">Cytoplasm</keyword>
<reference evidence="5" key="1">
    <citation type="submission" date="2025-08" db="UniProtKB">
        <authorList>
            <consortium name="Ensembl"/>
        </authorList>
    </citation>
    <scope>IDENTIFICATION</scope>
</reference>
<evidence type="ECO:0000256" key="2">
    <source>
        <dbReference type="ARBA" id="ARBA00022490"/>
    </source>
</evidence>
<dbReference type="PANTHER" id="PTHR18947">
    <property type="entry name" value="HOOK PROTEINS"/>
    <property type="match status" value="1"/>
</dbReference>
<dbReference type="SUPFAM" id="SSF116907">
    <property type="entry name" value="Hook domain"/>
    <property type="match status" value="1"/>
</dbReference>
<dbReference type="Gene3D" id="1.10.418.10">
    <property type="entry name" value="Calponin-like domain"/>
    <property type="match status" value="1"/>
</dbReference>
<evidence type="ECO:0000313" key="6">
    <source>
        <dbReference type="Proteomes" id="UP000694700"/>
    </source>
</evidence>
<dbReference type="AlphaFoldDB" id="A0A8C1TF16"/>
<protein>
    <recommendedName>
        <fullName evidence="4">HOOK N-terminal domain-containing protein</fullName>
    </recommendedName>
</protein>
<dbReference type="Proteomes" id="UP000694700">
    <property type="component" value="Unplaced"/>
</dbReference>
<feature type="domain" description="HOOK N-terminal" evidence="4">
    <location>
        <begin position="53"/>
        <end position="156"/>
    </location>
</feature>
<evidence type="ECO:0000313" key="5">
    <source>
        <dbReference type="Ensembl" id="ENSCCRP00015020100.1"/>
    </source>
</evidence>
<evidence type="ECO:0000256" key="1">
    <source>
        <dbReference type="ARBA" id="ARBA00004496"/>
    </source>
</evidence>
<dbReference type="InterPro" id="IPR043936">
    <property type="entry name" value="HOOK_N"/>
</dbReference>
<dbReference type="GO" id="GO:0051959">
    <property type="term" value="F:dynein light intermediate chain binding"/>
    <property type="evidence" value="ECO:0007669"/>
    <property type="project" value="TreeGrafter"/>
</dbReference>
<dbReference type="Pfam" id="PF19047">
    <property type="entry name" value="HOOK_N"/>
    <property type="match status" value="1"/>
</dbReference>
<name>A0A8C1TF16_CYPCA</name>
<dbReference type="InterPro" id="IPR036872">
    <property type="entry name" value="CH_dom_sf"/>
</dbReference>
<dbReference type="GO" id="GO:0005737">
    <property type="term" value="C:cytoplasm"/>
    <property type="evidence" value="ECO:0007669"/>
    <property type="project" value="UniProtKB-SubCell"/>
</dbReference>